<protein>
    <submittedName>
        <fullName evidence="7">Acyl-[acyl-carrier-protein]--UDP-N-acetylglucosamine O-acyltransferase</fullName>
    </submittedName>
</protein>
<dbReference type="Proteomes" id="UP000249645">
    <property type="component" value="Unassembled WGS sequence"/>
</dbReference>
<comment type="caution">
    <text evidence="7">The sequence shown here is derived from an EMBL/GenBank/DDBJ whole genome shotgun (WGS) entry which is preliminary data.</text>
</comment>
<dbReference type="InterPro" id="IPR010137">
    <property type="entry name" value="Lipid_A_LpxA"/>
</dbReference>
<keyword evidence="5 7" id="KW-0012">Acyltransferase</keyword>
<dbReference type="Pfam" id="PF00132">
    <property type="entry name" value="Hexapep"/>
    <property type="match status" value="1"/>
</dbReference>
<dbReference type="PANTHER" id="PTHR43480:SF1">
    <property type="entry name" value="ACYL-[ACYL-CARRIER-PROTEIN]--UDP-N-ACETYLGLUCOSAMINE O-ACYLTRANSFERASE, MITOCHONDRIAL-RELATED"/>
    <property type="match status" value="1"/>
</dbReference>
<dbReference type="Gene3D" id="2.160.10.10">
    <property type="entry name" value="Hexapeptide repeat proteins"/>
    <property type="match status" value="1"/>
</dbReference>
<dbReference type="GO" id="GO:0009245">
    <property type="term" value="P:lipid A biosynthetic process"/>
    <property type="evidence" value="ECO:0007669"/>
    <property type="project" value="UniProtKB-KW"/>
</dbReference>
<evidence type="ECO:0000256" key="4">
    <source>
        <dbReference type="ARBA" id="ARBA00023098"/>
    </source>
</evidence>
<dbReference type="GO" id="GO:0008780">
    <property type="term" value="F:acyl-[acyl-carrier-protein]-UDP-N-acetylglucosamine O-acyltransferase activity"/>
    <property type="evidence" value="ECO:0007669"/>
    <property type="project" value="InterPro"/>
</dbReference>
<feature type="non-terminal residue" evidence="7">
    <location>
        <position position="1"/>
    </location>
</feature>
<evidence type="ECO:0000256" key="2">
    <source>
        <dbReference type="ARBA" id="ARBA00022556"/>
    </source>
</evidence>
<dbReference type="EMBL" id="QFOI01000118">
    <property type="protein sequence ID" value="PZP49297.1"/>
    <property type="molecule type" value="Genomic_DNA"/>
</dbReference>
<dbReference type="InterPro" id="IPR037157">
    <property type="entry name" value="Acetyltransf_C_sf"/>
</dbReference>
<dbReference type="Gene3D" id="1.20.1180.10">
    <property type="entry name" value="Udp N-acetylglucosamine O-acyltransferase, C-terminal domain"/>
    <property type="match status" value="1"/>
</dbReference>
<dbReference type="GO" id="GO:0016020">
    <property type="term" value="C:membrane"/>
    <property type="evidence" value="ECO:0007669"/>
    <property type="project" value="GOC"/>
</dbReference>
<dbReference type="Pfam" id="PF13720">
    <property type="entry name" value="Acetyltransf_11"/>
    <property type="match status" value="1"/>
</dbReference>
<evidence type="ECO:0000256" key="3">
    <source>
        <dbReference type="ARBA" id="ARBA00022679"/>
    </source>
</evidence>
<reference evidence="7 8" key="1">
    <citation type="submission" date="2017-11" db="EMBL/GenBank/DDBJ databases">
        <title>Infants hospitalized years apart are colonized by the same room-sourced microbial strains.</title>
        <authorList>
            <person name="Brooks B."/>
            <person name="Olm M.R."/>
            <person name="Firek B.A."/>
            <person name="Baker R."/>
            <person name="Thomas B.C."/>
            <person name="Morowitz M.J."/>
            <person name="Banfield J.F."/>
        </authorList>
    </citation>
    <scope>NUCLEOTIDE SEQUENCE [LARGE SCALE GENOMIC DNA]</scope>
    <source>
        <strain evidence="7">S2_009_000_R2_76</strain>
    </source>
</reference>
<name>A0A2W5F613_9SPHI</name>
<proteinExistence type="predicted"/>
<accession>A0A2W5F613</accession>
<evidence type="ECO:0000256" key="1">
    <source>
        <dbReference type="ARBA" id="ARBA00022516"/>
    </source>
</evidence>
<evidence type="ECO:0000313" key="7">
    <source>
        <dbReference type="EMBL" id="PZP49297.1"/>
    </source>
</evidence>
<evidence type="ECO:0000256" key="5">
    <source>
        <dbReference type="ARBA" id="ARBA00023315"/>
    </source>
</evidence>
<keyword evidence="4" id="KW-0443">Lipid metabolism</keyword>
<dbReference type="SUPFAM" id="SSF51161">
    <property type="entry name" value="Trimeric LpxA-like enzymes"/>
    <property type="match status" value="1"/>
</dbReference>
<keyword evidence="1" id="KW-0444">Lipid biosynthesis</keyword>
<evidence type="ECO:0000313" key="8">
    <source>
        <dbReference type="Proteomes" id="UP000249645"/>
    </source>
</evidence>
<gene>
    <name evidence="7" type="ORF">DI598_08245</name>
</gene>
<evidence type="ECO:0000259" key="6">
    <source>
        <dbReference type="Pfam" id="PF13720"/>
    </source>
</evidence>
<dbReference type="InterPro" id="IPR029098">
    <property type="entry name" value="Acetyltransf_C"/>
</dbReference>
<organism evidence="7 8">
    <name type="scientific">Pseudopedobacter saltans</name>
    <dbReference type="NCBI Taxonomy" id="151895"/>
    <lineage>
        <taxon>Bacteria</taxon>
        <taxon>Pseudomonadati</taxon>
        <taxon>Bacteroidota</taxon>
        <taxon>Sphingobacteriia</taxon>
        <taxon>Sphingobacteriales</taxon>
        <taxon>Sphingobacteriaceae</taxon>
        <taxon>Pseudopedobacter</taxon>
    </lineage>
</organism>
<feature type="domain" description="UDP N-acetylglucosamine O-acyltransferase C-terminal" evidence="6">
    <location>
        <begin position="95"/>
        <end position="176"/>
    </location>
</feature>
<dbReference type="PANTHER" id="PTHR43480">
    <property type="entry name" value="ACYL-[ACYL-CARRIER-PROTEIN]--UDP-N-ACETYLGLUCOSAMINE O-ACYLTRANSFERASE"/>
    <property type="match status" value="1"/>
</dbReference>
<keyword evidence="2" id="KW-0441">Lipid A biosynthesis</keyword>
<sequence>EIGDNTTLRECVTVNRGTIDKWKTVVGNHCLIMAYAHVAHDCIIGDHCIISNSTQLGGHITVDDWAIIGGSCAFQQFTHVGAHSYTGGGSLVNKDIPPYVKAVRHPISYGGVNVVGLKRRGYSLDQINRIIDLYRWIYNKGMNITQAVSAIDSEFAPSEEKNVVLEFIKSSKLGIIKGATMSLEEPVEAE</sequence>
<keyword evidence="3 7" id="KW-0808">Transferase</keyword>
<dbReference type="AlphaFoldDB" id="A0A2W5F613"/>
<dbReference type="InterPro" id="IPR011004">
    <property type="entry name" value="Trimer_LpxA-like_sf"/>
</dbReference>
<dbReference type="InterPro" id="IPR001451">
    <property type="entry name" value="Hexapep"/>
</dbReference>